<evidence type="ECO:0000313" key="4">
    <source>
        <dbReference type="Proteomes" id="UP000219621"/>
    </source>
</evidence>
<dbReference type="Pfam" id="PF21741">
    <property type="entry name" value="DUF6867"/>
    <property type="match status" value="1"/>
</dbReference>
<keyword evidence="3" id="KW-0547">Nucleotide-binding</keyword>
<keyword evidence="1" id="KW-0812">Transmembrane</keyword>
<keyword evidence="1" id="KW-1133">Transmembrane helix</keyword>
<name>A0A286GFL8_9PROT</name>
<sequence>MEDFMGTDPLAFILFTCVMGGWLAYMTGNACAGTWRPLWQVVPYTILLGVADRFFHFALFGGELLSVTGWLIDTAVLMAIGVLAYKATQARKMVAQYPWMYDRAGLLGWRSKG</sequence>
<dbReference type="EMBL" id="OCNJ01000003">
    <property type="protein sequence ID" value="SOD94026.1"/>
    <property type="molecule type" value="Genomic_DNA"/>
</dbReference>
<dbReference type="GO" id="GO:0005524">
    <property type="term" value="F:ATP binding"/>
    <property type="evidence" value="ECO:0007669"/>
    <property type="project" value="UniProtKB-KW"/>
</dbReference>
<proteinExistence type="predicted"/>
<feature type="transmembrane region" description="Helical" evidence="1">
    <location>
        <begin position="67"/>
        <end position="85"/>
    </location>
</feature>
<accession>A0A286GFL8</accession>
<reference evidence="3 4" key="1">
    <citation type="submission" date="2017-09" db="EMBL/GenBank/DDBJ databases">
        <authorList>
            <person name="Ehlers B."/>
            <person name="Leendertz F.H."/>
        </authorList>
    </citation>
    <scope>NUCLEOTIDE SEQUENCE [LARGE SCALE GENOMIC DNA]</scope>
    <source>
        <strain evidence="3 4">USBA 140</strain>
    </source>
</reference>
<protein>
    <submittedName>
        <fullName evidence="3">Branched-chain amino acid transport system ATP-binding protein</fullName>
    </submittedName>
</protein>
<feature type="transmembrane region" description="Helical" evidence="1">
    <location>
        <begin position="41"/>
        <end position="61"/>
    </location>
</feature>
<keyword evidence="1" id="KW-0472">Membrane</keyword>
<dbReference type="AlphaFoldDB" id="A0A286GFL8"/>
<dbReference type="Proteomes" id="UP000219621">
    <property type="component" value="Unassembled WGS sequence"/>
</dbReference>
<evidence type="ECO:0000256" key="1">
    <source>
        <dbReference type="SAM" id="Phobius"/>
    </source>
</evidence>
<evidence type="ECO:0000259" key="2">
    <source>
        <dbReference type="Pfam" id="PF21741"/>
    </source>
</evidence>
<feature type="domain" description="DUF6867" evidence="2">
    <location>
        <begin position="9"/>
        <end position="112"/>
    </location>
</feature>
<dbReference type="InterPro" id="IPR049201">
    <property type="entry name" value="DUF6867"/>
</dbReference>
<gene>
    <name evidence="3" type="ORF">SAMN05421508_103317</name>
</gene>
<keyword evidence="4" id="KW-1185">Reference proteome</keyword>
<dbReference type="RefSeq" id="WP_097278715.1">
    <property type="nucleotide sequence ID" value="NZ_OCNJ01000003.1"/>
</dbReference>
<dbReference type="OrthoDB" id="9806174at2"/>
<organism evidence="3 4">
    <name type="scientific">Caenispirillum bisanense</name>
    <dbReference type="NCBI Taxonomy" id="414052"/>
    <lineage>
        <taxon>Bacteria</taxon>
        <taxon>Pseudomonadati</taxon>
        <taxon>Pseudomonadota</taxon>
        <taxon>Alphaproteobacteria</taxon>
        <taxon>Rhodospirillales</taxon>
        <taxon>Novispirillaceae</taxon>
        <taxon>Caenispirillum</taxon>
    </lineage>
</organism>
<feature type="transmembrane region" description="Helical" evidence="1">
    <location>
        <begin position="12"/>
        <end position="32"/>
    </location>
</feature>
<keyword evidence="3" id="KW-0067">ATP-binding</keyword>
<evidence type="ECO:0000313" key="3">
    <source>
        <dbReference type="EMBL" id="SOD94026.1"/>
    </source>
</evidence>